<reference evidence="1" key="1">
    <citation type="submission" date="2023-08" db="EMBL/GenBank/DDBJ databases">
        <title>Draft sequence of the Babesia gibsoni genome.</title>
        <authorList>
            <person name="Yamagishi J.Y."/>
            <person name="Xuan X.X."/>
        </authorList>
    </citation>
    <scope>NUCLEOTIDE SEQUENCE</scope>
    <source>
        <strain evidence="1">Azabu</strain>
    </source>
</reference>
<dbReference type="Pfam" id="PF05721">
    <property type="entry name" value="PhyH"/>
    <property type="match status" value="1"/>
</dbReference>
<sequence>MYRHPYAATSLLRCKTLYTSNDENVIDMHKEHWLGRQHFANYIRKWEECIPMSKNSVANAARSLRSVELQLQAVSDILHRQRLRASDPSLYARPAPTEGPFVKSLGSKLAHELEKVVNEFDSGDKPYASSQSRNNDRFRQLERDAFQLLSDNLLDCNSVTQHGNRGQSNTIAIRNLGKDIGSEAPPYLVDNEFKEASFWDWLFSSTTEKNGSVEDLRPQRFFTLETLDKIDQQLSKYGLAVVRNVFDKSEIREIRKALHLKSSLARDGIFKIIEDDANVSAMKYTRGRIHCMLRGTSFDRMLQPLQRFWIPIVYYTLGDDIYISDIKLVSSDAMSYVEPWHRSNKNFGLNIVLALDDISETNGRLQFLPGTHDKASAIHPYKTGKVAVDLKRGDILIFDSRLLRRNTINDGKGCQSYLVYTYDRRSTPPPGQGLIKFIWDRWYGAIIDVMSTA</sequence>
<comment type="caution">
    <text evidence="1">The sequence shown here is derived from an EMBL/GenBank/DDBJ whole genome shotgun (WGS) entry which is preliminary data.</text>
</comment>
<dbReference type="PANTHER" id="PTHR37563">
    <property type="entry name" value="PHYTANOYL-COA DIOXYGENASE FAMILY PROTEIN (AFU_ORTHOLOGUE AFUA_2G03330)"/>
    <property type="match status" value="1"/>
</dbReference>
<dbReference type="SUPFAM" id="SSF51197">
    <property type="entry name" value="Clavaminate synthase-like"/>
    <property type="match status" value="1"/>
</dbReference>
<dbReference type="EMBL" id="JAVEPI010000002">
    <property type="protein sequence ID" value="KAK1443582.1"/>
    <property type="molecule type" value="Genomic_DNA"/>
</dbReference>
<keyword evidence="2" id="KW-1185">Reference proteome</keyword>
<dbReference type="InterPro" id="IPR051961">
    <property type="entry name" value="Fungal_Metabolite_Diox"/>
</dbReference>
<name>A0AAD8PE86_BABGI</name>
<proteinExistence type="predicted"/>
<dbReference type="InterPro" id="IPR008775">
    <property type="entry name" value="Phytyl_CoA_dOase-like"/>
</dbReference>
<dbReference type="PANTHER" id="PTHR37563:SF2">
    <property type="entry name" value="PHYTANOYL-COA DIOXYGENASE FAMILY PROTEIN (AFU_ORTHOLOGUE AFUA_2G03330)"/>
    <property type="match status" value="1"/>
</dbReference>
<evidence type="ECO:0000313" key="2">
    <source>
        <dbReference type="Proteomes" id="UP001230268"/>
    </source>
</evidence>
<gene>
    <name evidence="1" type="ORF">BgAZ_204580</name>
</gene>
<protein>
    <submittedName>
        <fullName evidence="1">Uncharacterized protein</fullName>
    </submittedName>
</protein>
<dbReference type="Gene3D" id="2.60.120.620">
    <property type="entry name" value="q2cbj1_9rhob like domain"/>
    <property type="match status" value="1"/>
</dbReference>
<dbReference type="Proteomes" id="UP001230268">
    <property type="component" value="Unassembled WGS sequence"/>
</dbReference>
<evidence type="ECO:0000313" key="1">
    <source>
        <dbReference type="EMBL" id="KAK1443582.1"/>
    </source>
</evidence>
<dbReference type="AlphaFoldDB" id="A0AAD8PE86"/>
<organism evidence="1 2">
    <name type="scientific">Babesia gibsoni</name>
    <dbReference type="NCBI Taxonomy" id="33632"/>
    <lineage>
        <taxon>Eukaryota</taxon>
        <taxon>Sar</taxon>
        <taxon>Alveolata</taxon>
        <taxon>Apicomplexa</taxon>
        <taxon>Aconoidasida</taxon>
        <taxon>Piroplasmida</taxon>
        <taxon>Babesiidae</taxon>
        <taxon>Babesia</taxon>
    </lineage>
</organism>
<accession>A0AAD8PE86</accession>